<dbReference type="PhylomeDB" id="B3H569"/>
<dbReference type="AlphaFoldDB" id="B3H569"/>
<feature type="coiled-coil region" evidence="1">
    <location>
        <begin position="108"/>
        <end position="135"/>
    </location>
</feature>
<proteinExistence type="predicted"/>
<keyword evidence="1" id="KW-0175">Coiled coil</keyword>
<sequence>MKQVNREIEANIQVTREIESQIGNCSETESALSVKEAELTKSFLASQFEINGLISVTADSRNSLKLLEDEICRLRNEHSELITRLTEKREGFVKMCFGFQREIEDSEFRNLLLEREFLDNEVRMLEEKNLDVKNSILAYMEDEMMNLLSD</sequence>
<evidence type="ECO:0000313" key="4">
    <source>
        <dbReference type="Proteomes" id="UP000006548"/>
    </source>
</evidence>
<evidence type="ECO:0000313" key="3">
    <source>
        <dbReference type="EMBL" id="AEE33835.1"/>
    </source>
</evidence>
<name>B3H569_ARATH</name>
<dbReference type="Proteomes" id="UP000006548">
    <property type="component" value="Chromosome 1"/>
</dbReference>
<dbReference type="RefSeq" id="NP_001117530.1">
    <property type="nucleotide sequence ID" value="NM_001124058.2"/>
</dbReference>
<gene>
    <name evidence="2 3" type="ordered locus">At1g61415</name>
</gene>
<dbReference type="EMBL" id="CP002684">
    <property type="protein sequence ID" value="AEE33835.1"/>
    <property type="molecule type" value="Genomic_DNA"/>
</dbReference>
<organism evidence="3 4">
    <name type="scientific">Arabidopsis thaliana</name>
    <name type="common">Mouse-ear cress</name>
    <dbReference type="NCBI Taxonomy" id="3702"/>
    <lineage>
        <taxon>Eukaryota</taxon>
        <taxon>Viridiplantae</taxon>
        <taxon>Streptophyta</taxon>
        <taxon>Embryophyta</taxon>
        <taxon>Tracheophyta</taxon>
        <taxon>Spermatophyta</taxon>
        <taxon>Magnoliopsida</taxon>
        <taxon>eudicotyledons</taxon>
        <taxon>Gunneridae</taxon>
        <taxon>Pentapetalae</taxon>
        <taxon>rosids</taxon>
        <taxon>malvids</taxon>
        <taxon>Brassicales</taxon>
        <taxon>Brassicaceae</taxon>
        <taxon>Camelineae</taxon>
        <taxon>Arabidopsis</taxon>
    </lineage>
</organism>
<dbReference type="SMR" id="B3H569"/>
<dbReference type="TAIR" id="AT1G61415"/>
<dbReference type="GeneID" id="6240406"/>
<evidence type="ECO:0000313" key="2">
    <source>
        <dbReference type="Araport" id="AT1G61415"/>
    </source>
</evidence>
<dbReference type="ExpressionAtlas" id="B3H569">
    <property type="expression patterns" value="baseline and differential"/>
</dbReference>
<keyword evidence="4" id="KW-1185">Reference proteome</keyword>
<reference evidence="4" key="2">
    <citation type="journal article" date="2017" name="Plant J.">
        <title>Araport11: a complete reannotation of the Arabidopsis thaliana reference genome.</title>
        <authorList>
            <person name="Cheng C.Y."/>
            <person name="Krishnakumar V."/>
            <person name="Chan A.P."/>
            <person name="Thibaud-Nissen F."/>
            <person name="Schobel S."/>
            <person name="Town C.D."/>
        </authorList>
    </citation>
    <scope>GENOME REANNOTATION</scope>
    <source>
        <strain evidence="4">cv. Columbia</strain>
    </source>
</reference>
<dbReference type="Araport" id="AT1G61415"/>
<reference evidence="3 4" key="1">
    <citation type="journal article" date="2000" name="Nature">
        <title>Sequence and analysis of chromosome 1 of the plant Arabidopsis thaliana.</title>
        <authorList>
            <person name="Theologis A."/>
            <person name="Ecker J.R."/>
            <person name="Palm C.J."/>
            <person name="Federspiel N.A."/>
            <person name="Kaul S."/>
            <person name="White O."/>
            <person name="Alonso J."/>
            <person name="Altafi H."/>
            <person name="Araujo R."/>
            <person name="Bowman C.L."/>
            <person name="Brooks S.Y."/>
            <person name="Buehler E."/>
            <person name="Chan A."/>
            <person name="Chao Q."/>
            <person name="Chen H."/>
            <person name="Cheuk R.F."/>
            <person name="Chin C.W."/>
            <person name="Chung M.K."/>
            <person name="Conn L."/>
            <person name="Conway A.B."/>
            <person name="Conway A.R."/>
            <person name="Creasy T.H."/>
            <person name="Dewar K."/>
            <person name="Dunn P."/>
            <person name="Etgu P."/>
            <person name="Feldblyum T.V."/>
            <person name="Feng J."/>
            <person name="Fong B."/>
            <person name="Fujii C.Y."/>
            <person name="Gill J.E."/>
            <person name="Goldsmith A.D."/>
            <person name="Haas B."/>
            <person name="Hansen N.F."/>
            <person name="Hughes B."/>
            <person name="Huizar L."/>
            <person name="Hunter J.L."/>
            <person name="Jenkins J."/>
            <person name="Johnson-Hopson C."/>
            <person name="Khan S."/>
            <person name="Khaykin E."/>
            <person name="Kim C.J."/>
            <person name="Koo H.L."/>
            <person name="Kremenetskaia I."/>
            <person name="Kurtz D.B."/>
            <person name="Kwan A."/>
            <person name="Lam B."/>
            <person name="Langin-Hooper S."/>
            <person name="Lee A."/>
            <person name="Lee J.M."/>
            <person name="Lenz C.A."/>
            <person name="Li J.H."/>
            <person name="Li Y."/>
            <person name="Lin X."/>
            <person name="Liu S.X."/>
            <person name="Liu Z.A."/>
            <person name="Luros J.S."/>
            <person name="Maiti R."/>
            <person name="Marziali A."/>
            <person name="Militscher J."/>
            <person name="Miranda M."/>
            <person name="Nguyen M."/>
            <person name="Nierman W.C."/>
            <person name="Osborne B.I."/>
            <person name="Pai G."/>
            <person name="Peterson J."/>
            <person name="Pham P.K."/>
            <person name="Rizzo M."/>
            <person name="Rooney T."/>
            <person name="Rowley D."/>
            <person name="Sakano H."/>
            <person name="Salzberg S.L."/>
            <person name="Schwartz J.R."/>
            <person name="Shinn P."/>
            <person name="Southwick A.M."/>
            <person name="Sun H."/>
            <person name="Tallon L.J."/>
            <person name="Tambunga G."/>
            <person name="Toriumi M.J."/>
            <person name="Town C.D."/>
            <person name="Utterback T."/>
            <person name="Van Aken S."/>
            <person name="Vaysberg M."/>
            <person name="Vysotskaia V.S."/>
            <person name="Walker M."/>
            <person name="Wu D."/>
            <person name="Yu G."/>
            <person name="Fraser C.M."/>
            <person name="Venter J.C."/>
            <person name="Davis R.W."/>
        </authorList>
    </citation>
    <scope>NUCLEOTIDE SEQUENCE [LARGE SCALE GENOMIC DNA]</scope>
    <source>
        <strain evidence="4">cv. Columbia</strain>
    </source>
</reference>
<evidence type="ECO:0000256" key="1">
    <source>
        <dbReference type="SAM" id="Coils"/>
    </source>
</evidence>
<accession>B3H569</accession>
<protein>
    <submittedName>
        <fullName evidence="3">CAP-gly domain linker</fullName>
    </submittedName>
</protein>